<keyword evidence="1" id="KW-1133">Transmembrane helix</keyword>
<feature type="transmembrane region" description="Helical" evidence="1">
    <location>
        <begin position="224"/>
        <end position="250"/>
    </location>
</feature>
<proteinExistence type="predicted"/>
<feature type="transmembrane region" description="Helical" evidence="1">
    <location>
        <begin position="533"/>
        <end position="558"/>
    </location>
</feature>
<keyword evidence="1" id="KW-0812">Transmembrane</keyword>
<dbReference type="AlphaFoldDB" id="A0AA40AAF1"/>
<feature type="transmembrane region" description="Helical" evidence="1">
    <location>
        <begin position="380"/>
        <end position="400"/>
    </location>
</feature>
<evidence type="ECO:0000256" key="1">
    <source>
        <dbReference type="SAM" id="Phobius"/>
    </source>
</evidence>
<feature type="transmembrane region" description="Helical" evidence="1">
    <location>
        <begin position="453"/>
        <end position="472"/>
    </location>
</feature>
<evidence type="ECO:0000313" key="3">
    <source>
        <dbReference type="Proteomes" id="UP001172102"/>
    </source>
</evidence>
<feature type="transmembrane region" description="Helical" evidence="1">
    <location>
        <begin position="162"/>
        <end position="182"/>
    </location>
</feature>
<feature type="transmembrane region" description="Helical" evidence="1">
    <location>
        <begin position="96"/>
        <end position="120"/>
    </location>
</feature>
<accession>A0AA40AAF1</accession>
<dbReference type="EMBL" id="JAUKUA010000005">
    <property type="protein sequence ID" value="KAK0712135.1"/>
    <property type="molecule type" value="Genomic_DNA"/>
</dbReference>
<dbReference type="Proteomes" id="UP001172102">
    <property type="component" value="Unassembled WGS sequence"/>
</dbReference>
<protein>
    <submittedName>
        <fullName evidence="2">Uncharacterized protein</fullName>
    </submittedName>
</protein>
<name>A0AA40AAF1_9PEZI</name>
<evidence type="ECO:0000313" key="2">
    <source>
        <dbReference type="EMBL" id="KAK0712135.1"/>
    </source>
</evidence>
<gene>
    <name evidence="2" type="ORF">B0H67DRAFT_555982</name>
</gene>
<sequence length="645" mass="70845">MVGRQSHSQTTTAHPMAAEVVSTQPRASWPCAGTPHHYCSNSISSAAASGTIPEQDECWDRGQRRAENELKIIPNTITTVETPPLTLQRDIWTRNLAIVELILAWAAAIATLATGIIMLVSPNVNVPDYLLGKAVMVGPTPYTWIKVSRYPGGHRIYKVSEFTMVALPLILQMLITVISGCFESIHSTTLRWALWHEGRLRYNSNLRLFTSSKRNGPNKWPANVVALIGLVLVYGGASVMIFPVSVTAIVTSTGPDGLQLDYNVDAIEVRNGIDFNGWGLAGLGAGLLLQSIISTWALLDSAYVGTWNGNPLATARACKILHDTMRDPHESTTSLSHSYSDMELLPSPHQPHPQLKPSLPVFTQPPALSLLPTTRTFTNLLWATFTFLALTTLTVALLASRPSATRSSRGASTSLLFVQRFAGHSSPWYIFQFFGIVEAVYNRNPYGTRMEYVGLLIQCAALCIPMFGLHVAELLSQMQRDETIWRRAAGEGVDPDSSLILQGARNWESWVVFLSKSVVPWIFGFAVSCNRNIYFATLPMVAVATVFLALGLFAEYLIRVRPKGSQPATYGNVLALVELVDDWGHERVFWGDKGVYEGEVRRAGTAGRMLGDVREGVSPLYKCPRVITDIPSNLPSNLLSNLNLP</sequence>
<keyword evidence="3" id="KW-1185">Reference proteome</keyword>
<keyword evidence="1" id="KW-0472">Membrane</keyword>
<comment type="caution">
    <text evidence="2">The sequence shown here is derived from an EMBL/GenBank/DDBJ whole genome shotgun (WGS) entry which is preliminary data.</text>
</comment>
<reference evidence="2" key="1">
    <citation type="submission" date="2023-06" db="EMBL/GenBank/DDBJ databases">
        <title>Genome-scale phylogeny and comparative genomics of the fungal order Sordariales.</title>
        <authorList>
            <consortium name="Lawrence Berkeley National Laboratory"/>
            <person name="Hensen N."/>
            <person name="Bonometti L."/>
            <person name="Westerberg I."/>
            <person name="Brannstrom I.O."/>
            <person name="Guillou S."/>
            <person name="Cros-Aarteil S."/>
            <person name="Calhoun S."/>
            <person name="Haridas S."/>
            <person name="Kuo A."/>
            <person name="Mondo S."/>
            <person name="Pangilinan J."/>
            <person name="Riley R."/>
            <person name="Labutti K."/>
            <person name="Andreopoulos B."/>
            <person name="Lipzen A."/>
            <person name="Chen C."/>
            <person name="Yanf M."/>
            <person name="Daum C."/>
            <person name="Ng V."/>
            <person name="Clum A."/>
            <person name="Steindorff A."/>
            <person name="Ohm R."/>
            <person name="Martin F."/>
            <person name="Silar P."/>
            <person name="Natvig D."/>
            <person name="Lalanne C."/>
            <person name="Gautier V."/>
            <person name="Ament-Velasquez S.L."/>
            <person name="Kruys A."/>
            <person name="Hutchinson M.I."/>
            <person name="Powell A.J."/>
            <person name="Barry K."/>
            <person name="Miller A.N."/>
            <person name="Grigoriev I.V."/>
            <person name="Debuchy R."/>
            <person name="Gladieux P."/>
            <person name="Thoren M.H."/>
            <person name="Johannesson H."/>
        </authorList>
    </citation>
    <scope>NUCLEOTIDE SEQUENCE</scope>
    <source>
        <strain evidence="2">SMH4607-1</strain>
    </source>
</reference>
<organism evidence="2 3">
    <name type="scientific">Lasiosphaeris hirsuta</name>
    <dbReference type="NCBI Taxonomy" id="260670"/>
    <lineage>
        <taxon>Eukaryota</taxon>
        <taxon>Fungi</taxon>
        <taxon>Dikarya</taxon>
        <taxon>Ascomycota</taxon>
        <taxon>Pezizomycotina</taxon>
        <taxon>Sordariomycetes</taxon>
        <taxon>Sordariomycetidae</taxon>
        <taxon>Sordariales</taxon>
        <taxon>Lasiosphaeriaceae</taxon>
        <taxon>Lasiosphaeris</taxon>
    </lineage>
</organism>